<sequence>MDTYFSVHIQQIISEEIITKGQEGRQHFTWQQIPFELEKCKSERLGGNNQTQDLETMWCPKNFTIQLQGNIASKTRKMVVVEIHYCEQNVLDKLQPGIKCKSKSESDQMITKTVIAIIHKEQYFDSAEFDNNPLKNTVQVYPFELQKNASQMTYFKISRNQLQLKDSWFSNQFEEQSQEFYKIRQQMSTISSHYESYNTLTGVQYFMDENVQTIQRSTDTIMDAFSQQINLDIGCFTLSDVLYRESISNT</sequence>
<dbReference type="AlphaFoldDB" id="A0A078BAT2"/>
<accession>A0A078BAT2</accession>
<evidence type="ECO:0000313" key="2">
    <source>
        <dbReference type="Proteomes" id="UP000039865"/>
    </source>
</evidence>
<organism evidence="1 2">
    <name type="scientific">Stylonychia lemnae</name>
    <name type="common">Ciliate</name>
    <dbReference type="NCBI Taxonomy" id="5949"/>
    <lineage>
        <taxon>Eukaryota</taxon>
        <taxon>Sar</taxon>
        <taxon>Alveolata</taxon>
        <taxon>Ciliophora</taxon>
        <taxon>Intramacronucleata</taxon>
        <taxon>Spirotrichea</taxon>
        <taxon>Stichotrichia</taxon>
        <taxon>Sporadotrichida</taxon>
        <taxon>Oxytrichidae</taxon>
        <taxon>Stylonychinae</taxon>
        <taxon>Stylonychia</taxon>
    </lineage>
</organism>
<dbReference type="EMBL" id="CCKQ01018406">
    <property type="protein sequence ID" value="CDW90367.1"/>
    <property type="molecule type" value="Genomic_DNA"/>
</dbReference>
<proteinExistence type="predicted"/>
<evidence type="ECO:0000313" key="1">
    <source>
        <dbReference type="EMBL" id="CDW90367.1"/>
    </source>
</evidence>
<dbReference type="Proteomes" id="UP000039865">
    <property type="component" value="Unassembled WGS sequence"/>
</dbReference>
<protein>
    <submittedName>
        <fullName evidence="1">Uncharacterized protein</fullName>
    </submittedName>
</protein>
<gene>
    <name evidence="1" type="primary">Contig9314.g9953</name>
    <name evidence="1" type="ORF">STYLEM_19509</name>
</gene>
<dbReference type="InParanoid" id="A0A078BAT2"/>
<reference evidence="1 2" key="1">
    <citation type="submission" date="2014-06" db="EMBL/GenBank/DDBJ databases">
        <authorList>
            <person name="Swart Estienne"/>
        </authorList>
    </citation>
    <scope>NUCLEOTIDE SEQUENCE [LARGE SCALE GENOMIC DNA]</scope>
    <source>
        <strain evidence="1 2">130c</strain>
    </source>
</reference>
<name>A0A078BAT2_STYLE</name>
<keyword evidence="2" id="KW-1185">Reference proteome</keyword>